<evidence type="ECO:0000256" key="4">
    <source>
        <dbReference type="ARBA" id="ARBA00022801"/>
    </source>
</evidence>
<dbReference type="Gene3D" id="3.30.70.260">
    <property type="match status" value="1"/>
</dbReference>
<evidence type="ECO:0000256" key="3">
    <source>
        <dbReference type="ARBA" id="ARBA00022737"/>
    </source>
</evidence>
<organism evidence="11 12">
    <name type="scientific">Azospirillum thiophilum</name>
    <dbReference type="NCBI Taxonomy" id="528244"/>
    <lineage>
        <taxon>Bacteria</taxon>
        <taxon>Pseudomonadati</taxon>
        <taxon>Pseudomonadota</taxon>
        <taxon>Alphaproteobacteria</taxon>
        <taxon>Rhodospirillales</taxon>
        <taxon>Azospirillaceae</taxon>
        <taxon>Azospirillum</taxon>
    </lineage>
</organism>
<comment type="similarity">
    <text evidence="7">Belongs to the GlnD family.</text>
</comment>
<dbReference type="GO" id="GO:0008773">
    <property type="term" value="F:[protein-PII] uridylyltransferase activity"/>
    <property type="evidence" value="ECO:0007669"/>
    <property type="project" value="UniProtKB-UniRule"/>
</dbReference>
<feature type="region of interest" description="Uridylyltransferase" evidence="7">
    <location>
        <begin position="1"/>
        <end position="393"/>
    </location>
</feature>
<dbReference type="Pfam" id="PF08335">
    <property type="entry name" value="GlnD_UR_UTase"/>
    <property type="match status" value="1"/>
</dbReference>
<dbReference type="SMART" id="SM00471">
    <property type="entry name" value="HDc"/>
    <property type="match status" value="1"/>
</dbReference>
<dbReference type="Pfam" id="PF24931">
    <property type="entry name" value="ACT_ACR9_3rd"/>
    <property type="match status" value="1"/>
</dbReference>
<dbReference type="InterPro" id="IPR006674">
    <property type="entry name" value="HD_domain"/>
</dbReference>
<comment type="caution">
    <text evidence="7">Lacks conserved residue(s) required for the propagation of feature annotation.</text>
</comment>
<keyword evidence="3" id="KW-0677">Repeat</keyword>
<dbReference type="SUPFAM" id="SSF81301">
    <property type="entry name" value="Nucleotidyltransferase"/>
    <property type="match status" value="1"/>
</dbReference>
<dbReference type="PANTHER" id="PTHR47320">
    <property type="entry name" value="BIFUNCTIONAL URIDYLYLTRANSFERASE/URIDYLYL-REMOVING ENZYME"/>
    <property type="match status" value="1"/>
</dbReference>
<dbReference type="Proteomes" id="UP000069935">
    <property type="component" value="Chromosome 1"/>
</dbReference>
<dbReference type="PANTHER" id="PTHR47320:SF1">
    <property type="entry name" value="BIFUNCTIONAL URIDYLYLTRANSFERASE_URIDYLYL-REMOVING ENZYME"/>
    <property type="match status" value="1"/>
</dbReference>
<dbReference type="NCBIfam" id="TIGR01693">
    <property type="entry name" value="UTase_glnD"/>
    <property type="match status" value="1"/>
</dbReference>
<keyword evidence="1 7" id="KW-0808">Transferase</keyword>
<name>A0AAC8ZU45_9PROT</name>
<sequence>MLSARSKTPTPPASPSDSGADAQPTAIPNKRAIISRRKLAGELEDLVAEHGTGDKLRPALIACLRRTLADGRVEVRRRFDAGGSGEQCVRENCYLADRLVGTLADFTVRFIFPTANPTSGEVFDVAATGGYGRGELAPFSDIDLLFLLPYKRTPRVEQVVEYMLYILWDLGLKVGHAVRSVDDCIRQSKADVTIRTGILESRYLWGPGKLFAELRKRYDKEVVAGTGPEFVEAKLAERDARHLKMGDSRYVLEPNLKDGKGGLRDLQTLFWIAKYLYRVEGVAELVGKKVLMPEEAQRFAKAQNFLWTARCHLHYLTGRLEDRLTFDVQTSIGAAMGYTDHAGTKGVERFMKHYFLVAKDVGDLTRIFCAALEAESKRPPKFNLLRLASVARRKDVDGFIVDGERLNARNDKQFKEQPIDMIRLFHTAQINDIDIHPAALRSITRSLTAIGPKLRNDTEANRLFLDILTGPKDPEITLRRMNEAGVLARFIPDFGRVVAQMQYDMYHVYTVDEHTLFALGILHKIASGDHADELPLSTEVIHKVVSKRALYVALLLHDIAKGRGGDHSVLGARVAEKLCPRLGLTAEETETVAWLVRWHLAMSHTAFKRDLEDDKTVRDFVALVQSPERLRLLLVLTVADIRAVGPQRWNNWKATLLRELYTRSEEVMSGGMSVEGRGRRIQAAQAALRAELTDFDDAAFEHHKGLGYPGYWLAFDAETLGHQARIVREAERQQQPLTVDTRVDRGRSVTEVTIYATDHSGLFSRLAGALAASGADIVDARIFTMTNGMALDVFSVQDAAGGGAFESGDKLARLSVMIEKVLSGQLKPLNELSTRRTAQASRTRVFHVPPRVLIDNNASTTHTVIEVNGRDRPGLLYDLTRALSSLTLQISSAKVSTFGEKAIDVFYVKDVFGLKVTHEGKLAKIRERLLSALDDPSGDAPPPAAVKRTQAKTTGA</sequence>
<dbReference type="Pfam" id="PF01909">
    <property type="entry name" value="NTP_transf_2"/>
    <property type="match status" value="1"/>
</dbReference>
<comment type="domain">
    <text evidence="7">Has four distinct domains: an N-terminal nucleotidyltransferase (NT) domain responsible for UTase activity, a central HD domain that encodes UR activity, and two C-terminal ACT domains that seem to have a role in glutamine sensing.</text>
</comment>
<comment type="cofactor">
    <cofactor evidence="7">
        <name>Mg(2+)</name>
        <dbReference type="ChEBI" id="CHEBI:18420"/>
    </cofactor>
</comment>
<dbReference type="GO" id="GO:0008081">
    <property type="term" value="F:phosphoric diester hydrolase activity"/>
    <property type="evidence" value="ECO:0007669"/>
    <property type="project" value="UniProtKB-UniRule"/>
</dbReference>
<dbReference type="InterPro" id="IPR002934">
    <property type="entry name" value="Polymerase_NTP_transf_dom"/>
</dbReference>
<comment type="activity regulation">
    <text evidence="7">Uridylyltransferase (UTase) activity is inhibited by glutamine, while glutamine activates uridylyl-removing (UR) activity.</text>
</comment>
<dbReference type="InterPro" id="IPR010043">
    <property type="entry name" value="UTase/UR"/>
</dbReference>
<dbReference type="CDD" id="cd00077">
    <property type="entry name" value="HDc"/>
    <property type="match status" value="1"/>
</dbReference>
<feature type="domain" description="HD" evidence="10">
    <location>
        <begin position="511"/>
        <end position="633"/>
    </location>
</feature>
<feature type="domain" description="ACT" evidence="9">
    <location>
        <begin position="751"/>
        <end position="833"/>
    </location>
</feature>
<comment type="function">
    <text evidence="7">Modifies, by uridylylation and deuridylylation, the PII regulatory proteins (GlnB and homologs), in response to the nitrogen status of the cell that GlnD senses through the glutamine level. Under low glutamine levels, catalyzes the conversion of the PII proteins and UTP to PII-UMP and PPi, while under higher glutamine levels, GlnD hydrolyzes PII-UMP to PII and UMP (deuridylylation). Thus, controls uridylylation state and activity of the PII proteins, and plays an important role in the regulation of nitrogen metabolism.</text>
</comment>
<evidence type="ECO:0000256" key="7">
    <source>
        <dbReference type="HAMAP-Rule" id="MF_00277"/>
    </source>
</evidence>
<dbReference type="KEGG" id="ati:AL072_11265"/>
<dbReference type="NCBIfam" id="NF003467">
    <property type="entry name" value="PRK05092.1"/>
    <property type="match status" value="1"/>
</dbReference>
<comment type="catalytic activity">
    <reaction evidence="7">
        <text>[protein-PII]-L-tyrosine + UTP = [protein-PII]-uridylyl-L-tyrosine + diphosphate</text>
        <dbReference type="Rhea" id="RHEA:13673"/>
        <dbReference type="Rhea" id="RHEA-COMP:12147"/>
        <dbReference type="Rhea" id="RHEA-COMP:12148"/>
        <dbReference type="ChEBI" id="CHEBI:33019"/>
        <dbReference type="ChEBI" id="CHEBI:46398"/>
        <dbReference type="ChEBI" id="CHEBI:46858"/>
        <dbReference type="ChEBI" id="CHEBI:90602"/>
        <dbReference type="EC" id="2.7.7.59"/>
    </reaction>
</comment>
<evidence type="ECO:0000256" key="2">
    <source>
        <dbReference type="ARBA" id="ARBA00022695"/>
    </source>
</evidence>
<evidence type="ECO:0000256" key="1">
    <source>
        <dbReference type="ARBA" id="ARBA00022679"/>
    </source>
</evidence>
<keyword evidence="5 7" id="KW-0460">Magnesium</keyword>
<reference evidence="11 12" key="2">
    <citation type="journal article" date="2016" name="Genome Announc.">
        <title>Complete Genome Sequence of a Strain of Azospirillum thiophilum Isolated from a Sulfide Spring.</title>
        <authorList>
            <person name="Fomenkov A."/>
            <person name="Vincze T."/>
            <person name="Grabovich M."/>
            <person name="Anton B.P."/>
            <person name="Dubinina G."/>
            <person name="Orlova M."/>
            <person name="Belousova E."/>
            <person name="Roberts R.J."/>
        </authorList>
    </citation>
    <scope>NUCLEOTIDE SEQUENCE [LARGE SCALE GENOMIC DNA]</scope>
    <source>
        <strain evidence="11 12">BV-S</strain>
    </source>
</reference>
<dbReference type="EC" id="3.1.4.-" evidence="7"/>
<dbReference type="SUPFAM" id="SSF81593">
    <property type="entry name" value="Nucleotidyltransferase substrate binding subunit/domain"/>
    <property type="match status" value="1"/>
</dbReference>
<dbReference type="InterPro" id="IPR043519">
    <property type="entry name" value="NT_sf"/>
</dbReference>
<dbReference type="EC" id="2.7.7.59" evidence="7"/>
<dbReference type="InterPro" id="IPR013546">
    <property type="entry name" value="PII_UdlTrfase/GS_AdlTrfase"/>
</dbReference>
<dbReference type="AlphaFoldDB" id="A0AAC8ZU45"/>
<reference evidence="12" key="1">
    <citation type="submission" date="2015-08" db="EMBL/GenBank/DDBJ databases">
        <title>Complete Genome Sequence of Azospirillum thiophilum BV-S.</title>
        <authorList>
            <person name="Fomenkov A."/>
            <person name="Vincze T."/>
            <person name="Grabovich M."/>
            <person name="Dubinina G."/>
            <person name="Orlova M."/>
            <person name="Belousova E."/>
            <person name="Roberts R.J."/>
        </authorList>
    </citation>
    <scope>NUCLEOTIDE SEQUENCE [LARGE SCALE GENOMIC DNA]</scope>
    <source>
        <strain evidence="12">BV-S</strain>
    </source>
</reference>
<dbReference type="HAMAP" id="MF_00277">
    <property type="entry name" value="PII_uridylyl_transf"/>
    <property type="match status" value="1"/>
</dbReference>
<dbReference type="CDD" id="cd05401">
    <property type="entry name" value="NT_GlnE_GlnD_like"/>
    <property type="match status" value="1"/>
</dbReference>
<evidence type="ECO:0000313" key="11">
    <source>
        <dbReference type="EMBL" id="ALG71392.1"/>
    </source>
</evidence>
<feature type="region of interest" description="Disordered" evidence="8">
    <location>
        <begin position="933"/>
        <end position="956"/>
    </location>
</feature>
<dbReference type="RefSeq" id="WP_045580253.1">
    <property type="nucleotide sequence ID" value="NZ_CP012401.1"/>
</dbReference>
<keyword evidence="6 7" id="KW-0511">Multifunctional enzyme</keyword>
<dbReference type="Gene3D" id="1.10.3090.10">
    <property type="entry name" value="cca-adding enzyme, domain 2"/>
    <property type="match status" value="1"/>
</dbReference>
<evidence type="ECO:0000313" key="12">
    <source>
        <dbReference type="Proteomes" id="UP000069935"/>
    </source>
</evidence>
<dbReference type="CDD" id="cd04899">
    <property type="entry name" value="ACT_ACR-UUR-like_2"/>
    <property type="match status" value="1"/>
</dbReference>
<dbReference type="InterPro" id="IPR002912">
    <property type="entry name" value="ACT_dom"/>
</dbReference>
<keyword evidence="2 7" id="KW-0548">Nucleotidyltransferase</keyword>
<dbReference type="InterPro" id="IPR003607">
    <property type="entry name" value="HD/PDEase_dom"/>
</dbReference>
<feature type="domain" description="ACT" evidence="9">
    <location>
        <begin position="864"/>
        <end position="941"/>
    </location>
</feature>
<dbReference type="CDD" id="cd04900">
    <property type="entry name" value="ACT_UUR-like_1"/>
    <property type="match status" value="1"/>
</dbReference>
<evidence type="ECO:0000259" key="9">
    <source>
        <dbReference type="PROSITE" id="PS51671"/>
    </source>
</evidence>
<dbReference type="EMBL" id="CP012401">
    <property type="protein sequence ID" value="ALG71392.1"/>
    <property type="molecule type" value="Genomic_DNA"/>
</dbReference>
<dbReference type="PIRSF" id="PIRSF006288">
    <property type="entry name" value="PII_uridyltransf"/>
    <property type="match status" value="1"/>
</dbReference>
<dbReference type="SUPFAM" id="SSF55021">
    <property type="entry name" value="ACT-like"/>
    <property type="match status" value="2"/>
</dbReference>
<evidence type="ECO:0000256" key="8">
    <source>
        <dbReference type="SAM" id="MobiDB-lite"/>
    </source>
</evidence>
<dbReference type="GO" id="GO:0006808">
    <property type="term" value="P:regulation of nitrogen utilization"/>
    <property type="evidence" value="ECO:0007669"/>
    <property type="project" value="UniProtKB-UniRule"/>
</dbReference>
<evidence type="ECO:0000259" key="10">
    <source>
        <dbReference type="PROSITE" id="PS51831"/>
    </source>
</evidence>
<protein>
    <recommendedName>
        <fullName evidence="7">Bifunctional uridylyltransferase/uridylyl-removing enzyme</fullName>
        <shortName evidence="7">UTase/UR</shortName>
    </recommendedName>
    <alternativeName>
        <fullName evidence="7">Bifunctional [protein-PII] modification enzyme</fullName>
    </alternativeName>
    <alternativeName>
        <fullName evidence="7">Bifunctional nitrogen sensor protein</fullName>
    </alternativeName>
    <domain>
        <recommendedName>
            <fullName evidence="7">[Protein-PII] uridylyltransferase</fullName>
            <shortName evidence="7">PII uridylyltransferase</shortName>
            <shortName evidence="7">UTase</shortName>
            <ecNumber evidence="7">2.7.7.59</ecNumber>
        </recommendedName>
    </domain>
    <domain>
        <recommendedName>
            <fullName evidence="7">[Protein-PII]-UMP uridylyl-removing enzyme</fullName>
            <shortName evidence="7">UR</shortName>
            <ecNumber evidence="7">3.1.4.-</ecNumber>
        </recommendedName>
    </domain>
</protein>
<dbReference type="InterPro" id="IPR045865">
    <property type="entry name" value="ACT-like_dom_sf"/>
</dbReference>
<keyword evidence="12" id="KW-1185">Reference proteome</keyword>
<dbReference type="Pfam" id="PF01966">
    <property type="entry name" value="HD"/>
    <property type="match status" value="1"/>
</dbReference>
<gene>
    <name evidence="7" type="primary">glnD</name>
    <name evidence="11" type="ORF">AL072_11265</name>
</gene>
<comment type="catalytic activity">
    <reaction evidence="7">
        <text>[protein-PII]-uridylyl-L-tyrosine + H2O = [protein-PII]-L-tyrosine + UMP + H(+)</text>
        <dbReference type="Rhea" id="RHEA:48600"/>
        <dbReference type="Rhea" id="RHEA-COMP:12147"/>
        <dbReference type="Rhea" id="RHEA-COMP:12148"/>
        <dbReference type="ChEBI" id="CHEBI:15377"/>
        <dbReference type="ChEBI" id="CHEBI:15378"/>
        <dbReference type="ChEBI" id="CHEBI:46858"/>
        <dbReference type="ChEBI" id="CHEBI:57865"/>
        <dbReference type="ChEBI" id="CHEBI:90602"/>
    </reaction>
</comment>
<keyword evidence="4 7" id="KW-0378">Hydrolase</keyword>
<evidence type="ECO:0000256" key="6">
    <source>
        <dbReference type="ARBA" id="ARBA00023268"/>
    </source>
</evidence>
<dbReference type="SUPFAM" id="SSF81891">
    <property type="entry name" value="Poly A polymerase C-terminal region-like"/>
    <property type="match status" value="1"/>
</dbReference>
<evidence type="ECO:0000256" key="5">
    <source>
        <dbReference type="ARBA" id="ARBA00022842"/>
    </source>
</evidence>
<proteinExistence type="inferred from homology"/>
<feature type="region of interest" description="Disordered" evidence="8">
    <location>
        <begin position="1"/>
        <end position="27"/>
    </location>
</feature>
<accession>A0AAC8ZU45</accession>
<dbReference type="PROSITE" id="PS51831">
    <property type="entry name" value="HD"/>
    <property type="match status" value="1"/>
</dbReference>
<dbReference type="PROSITE" id="PS51671">
    <property type="entry name" value="ACT"/>
    <property type="match status" value="2"/>
</dbReference>